<dbReference type="OrthoDB" id="413760at2759"/>
<comment type="caution">
    <text evidence="1">The sequence shown here is derived from an EMBL/GenBank/DDBJ whole genome shotgun (WGS) entry which is preliminary data.</text>
</comment>
<keyword evidence="2" id="KW-1185">Reference proteome</keyword>
<reference evidence="1" key="1">
    <citation type="journal article" date="2023" name="Plant J.">
        <title>The genome of the king protea, Protea cynaroides.</title>
        <authorList>
            <person name="Chang J."/>
            <person name="Duong T.A."/>
            <person name="Schoeman C."/>
            <person name="Ma X."/>
            <person name="Roodt D."/>
            <person name="Barker N."/>
            <person name="Li Z."/>
            <person name="Van de Peer Y."/>
            <person name="Mizrachi E."/>
        </authorList>
    </citation>
    <scope>NUCLEOTIDE SEQUENCE</scope>
    <source>
        <tissue evidence="1">Young leaves</tissue>
    </source>
</reference>
<dbReference type="PANTHER" id="PTHR11439:SF517">
    <property type="entry name" value="CYSTEINE-RICH RLK (RECEPTOR-LIKE PROTEIN KINASE) 8"/>
    <property type="match status" value="1"/>
</dbReference>
<gene>
    <name evidence="1" type="ORF">NE237_001697</name>
</gene>
<name>A0A9Q0KUH4_9MAGN</name>
<dbReference type="Proteomes" id="UP001141806">
    <property type="component" value="Unassembled WGS sequence"/>
</dbReference>
<organism evidence="1 2">
    <name type="scientific">Protea cynaroides</name>
    <dbReference type="NCBI Taxonomy" id="273540"/>
    <lineage>
        <taxon>Eukaryota</taxon>
        <taxon>Viridiplantae</taxon>
        <taxon>Streptophyta</taxon>
        <taxon>Embryophyta</taxon>
        <taxon>Tracheophyta</taxon>
        <taxon>Spermatophyta</taxon>
        <taxon>Magnoliopsida</taxon>
        <taxon>Proteales</taxon>
        <taxon>Proteaceae</taxon>
        <taxon>Protea</taxon>
    </lineage>
</organism>
<dbReference type="PANTHER" id="PTHR11439">
    <property type="entry name" value="GAG-POL-RELATED RETROTRANSPOSON"/>
    <property type="match status" value="1"/>
</dbReference>
<proteinExistence type="predicted"/>
<evidence type="ECO:0000313" key="1">
    <source>
        <dbReference type="EMBL" id="KAJ4976591.1"/>
    </source>
</evidence>
<dbReference type="AlphaFoldDB" id="A0A9Q0KUH4"/>
<accession>A0A9Q0KUH4</accession>
<sequence length="177" mass="20278">MTNIGLMSYCLGIEVKQMKKGTFISQQGYTKEMCKKFKMSDCNPINTPVEIGIKLSKNEDGELVDPTFFKSLVGSLRYLTYIKPDILYRVGLVSRYIEAPTTTHWKMTKRILRYIKGTLKFDLFYSSSNDFKLIGYSNSDLAGDLDDKKSTTGFMFHGRCCVHMDFKEATNCDTFNL</sequence>
<protein>
    <submittedName>
        <fullName evidence="1">Uncharacterized protein</fullName>
    </submittedName>
</protein>
<evidence type="ECO:0000313" key="2">
    <source>
        <dbReference type="Proteomes" id="UP001141806"/>
    </source>
</evidence>
<dbReference type="EMBL" id="JAMYWD010000003">
    <property type="protein sequence ID" value="KAJ4976591.1"/>
    <property type="molecule type" value="Genomic_DNA"/>
</dbReference>